<feature type="domain" description="Anti-sigma K factor RskA C-terminal" evidence="2">
    <location>
        <begin position="91"/>
        <end position="243"/>
    </location>
</feature>
<keyword evidence="1" id="KW-0812">Transmembrane</keyword>
<keyword evidence="1" id="KW-0472">Membrane</keyword>
<keyword evidence="4" id="KW-1185">Reference proteome</keyword>
<dbReference type="GO" id="GO:0016989">
    <property type="term" value="F:sigma factor antagonist activity"/>
    <property type="evidence" value="ECO:0007669"/>
    <property type="project" value="TreeGrafter"/>
</dbReference>
<evidence type="ECO:0000313" key="4">
    <source>
        <dbReference type="Proteomes" id="UP000628448"/>
    </source>
</evidence>
<dbReference type="Proteomes" id="UP000628448">
    <property type="component" value="Unassembled WGS sequence"/>
</dbReference>
<dbReference type="GO" id="GO:0005886">
    <property type="term" value="C:plasma membrane"/>
    <property type="evidence" value="ECO:0007669"/>
    <property type="project" value="InterPro"/>
</dbReference>
<dbReference type="InterPro" id="IPR051474">
    <property type="entry name" value="Anti-sigma-K/W_factor"/>
</dbReference>
<organism evidence="3 4">
    <name type="scientific">Panacibacter microcysteis</name>
    <dbReference type="NCBI Taxonomy" id="2793269"/>
    <lineage>
        <taxon>Bacteria</taxon>
        <taxon>Pseudomonadati</taxon>
        <taxon>Bacteroidota</taxon>
        <taxon>Chitinophagia</taxon>
        <taxon>Chitinophagales</taxon>
        <taxon>Chitinophagaceae</taxon>
        <taxon>Panacibacter</taxon>
    </lineage>
</organism>
<evidence type="ECO:0000259" key="2">
    <source>
        <dbReference type="Pfam" id="PF10099"/>
    </source>
</evidence>
<evidence type="ECO:0000256" key="1">
    <source>
        <dbReference type="SAM" id="Phobius"/>
    </source>
</evidence>
<sequence length="256" mass="28033">MATAAEAAELELLCTQYADIKQAVDDFAALMEANAFENAMPPPPLVKENIMLALADEFTGNKKQSPVVQLNTNTNDEAIMAAPAKPFWRYLAAASIILLVGSTALNFYFYSNYKDSNEKYVALLQERNTLQANNDVYRTNFSIIEDTNVQKIDLKTVKPDQNNLASVFWNKKTNDVYIMSASLAPLPADKQYELWAIIDGTPVNAGALGNCGKEALCKMLNVSKTPQVFAITVEEKGNVKATPNLPGMVVAGEVKI</sequence>
<gene>
    <name evidence="3" type="ORF">I5907_07705</name>
</gene>
<dbReference type="RefSeq" id="WP_196990136.1">
    <property type="nucleotide sequence ID" value="NZ_JADWYR010000001.1"/>
</dbReference>
<dbReference type="Pfam" id="PF10099">
    <property type="entry name" value="RskA_C"/>
    <property type="match status" value="1"/>
</dbReference>
<accession>A0A931E6L7</accession>
<dbReference type="EMBL" id="JADWYR010000001">
    <property type="protein sequence ID" value="MBG9376114.1"/>
    <property type="molecule type" value="Genomic_DNA"/>
</dbReference>
<dbReference type="AlphaFoldDB" id="A0A931E6L7"/>
<dbReference type="PANTHER" id="PTHR37461">
    <property type="entry name" value="ANTI-SIGMA-K FACTOR RSKA"/>
    <property type="match status" value="1"/>
</dbReference>
<name>A0A931E6L7_9BACT</name>
<feature type="transmembrane region" description="Helical" evidence="1">
    <location>
        <begin position="87"/>
        <end position="110"/>
    </location>
</feature>
<comment type="caution">
    <text evidence="3">The sequence shown here is derived from an EMBL/GenBank/DDBJ whole genome shotgun (WGS) entry which is preliminary data.</text>
</comment>
<dbReference type="PANTHER" id="PTHR37461:SF1">
    <property type="entry name" value="ANTI-SIGMA-K FACTOR RSKA"/>
    <property type="match status" value="1"/>
</dbReference>
<dbReference type="GO" id="GO:0006417">
    <property type="term" value="P:regulation of translation"/>
    <property type="evidence" value="ECO:0007669"/>
    <property type="project" value="TreeGrafter"/>
</dbReference>
<proteinExistence type="predicted"/>
<reference evidence="3" key="1">
    <citation type="submission" date="2020-11" db="EMBL/GenBank/DDBJ databases">
        <title>Bacterial whole genome sequence for Panacibacter sp. DH6.</title>
        <authorList>
            <person name="Le V."/>
            <person name="Ko S."/>
            <person name="Ahn C.-Y."/>
            <person name="Oh H.-M."/>
        </authorList>
    </citation>
    <scope>NUCLEOTIDE SEQUENCE</scope>
    <source>
        <strain evidence="3">DH6</strain>
    </source>
</reference>
<keyword evidence="1" id="KW-1133">Transmembrane helix</keyword>
<dbReference type="InterPro" id="IPR018764">
    <property type="entry name" value="RskA_C"/>
</dbReference>
<evidence type="ECO:0000313" key="3">
    <source>
        <dbReference type="EMBL" id="MBG9376114.1"/>
    </source>
</evidence>
<protein>
    <submittedName>
        <fullName evidence="3">Anti-sigma factor</fullName>
    </submittedName>
</protein>